<dbReference type="Proteomes" id="UP001589896">
    <property type="component" value="Unassembled WGS sequence"/>
</dbReference>
<sequence>MNLALPFSEAISLATAEKPLPAVLRSVDCRGETLHAEIDLEAIPIGSFALRLAAAAAGTVTVTARLAGYTDGVATFVVTAHAWNLPAHKLLPFLLEPVNKAIRDSGLPDGLIRIERGDDDPLVLIDVQQAVETKASGVTVTSLQLLDAVLHAEATIGTVTLH</sequence>
<evidence type="ECO:0000313" key="2">
    <source>
        <dbReference type="Proteomes" id="UP001589896"/>
    </source>
</evidence>
<proteinExistence type="predicted"/>
<organism evidence="1 2">
    <name type="scientific">Lysobacter korlensis</name>
    <dbReference type="NCBI Taxonomy" id="553636"/>
    <lineage>
        <taxon>Bacteria</taxon>
        <taxon>Pseudomonadati</taxon>
        <taxon>Pseudomonadota</taxon>
        <taxon>Gammaproteobacteria</taxon>
        <taxon>Lysobacterales</taxon>
        <taxon>Lysobacteraceae</taxon>
        <taxon>Lysobacter</taxon>
    </lineage>
</organism>
<dbReference type="EMBL" id="JBHLTG010000007">
    <property type="protein sequence ID" value="MFC0681222.1"/>
    <property type="molecule type" value="Genomic_DNA"/>
</dbReference>
<gene>
    <name evidence="1" type="ORF">ACFFGH_25615</name>
</gene>
<keyword evidence="2" id="KW-1185">Reference proteome</keyword>
<dbReference type="RefSeq" id="WP_386673637.1">
    <property type="nucleotide sequence ID" value="NZ_JBHLTG010000007.1"/>
</dbReference>
<protein>
    <submittedName>
        <fullName evidence="1">Uncharacterized protein</fullName>
    </submittedName>
</protein>
<accession>A0ABV6RXM9</accession>
<name>A0ABV6RXM9_9GAMM</name>
<evidence type="ECO:0000313" key="1">
    <source>
        <dbReference type="EMBL" id="MFC0681222.1"/>
    </source>
</evidence>
<comment type="caution">
    <text evidence="1">The sequence shown here is derived from an EMBL/GenBank/DDBJ whole genome shotgun (WGS) entry which is preliminary data.</text>
</comment>
<reference evidence="1 2" key="1">
    <citation type="submission" date="2024-09" db="EMBL/GenBank/DDBJ databases">
        <authorList>
            <person name="Sun Q."/>
            <person name="Mori K."/>
        </authorList>
    </citation>
    <scope>NUCLEOTIDE SEQUENCE [LARGE SCALE GENOMIC DNA]</scope>
    <source>
        <strain evidence="1 2">KCTC 23076</strain>
    </source>
</reference>